<dbReference type="InterPro" id="IPR020901">
    <property type="entry name" value="Prtase_inh_Kunz-CS"/>
</dbReference>
<evidence type="ECO:0000256" key="5">
    <source>
        <dbReference type="ARBA" id="ARBA00034088"/>
    </source>
</evidence>
<evidence type="ECO:0000256" key="2">
    <source>
        <dbReference type="ARBA" id="ARBA00022900"/>
    </source>
</evidence>
<reference evidence="8" key="1">
    <citation type="journal article" date="2021" name="Mol. Ecol. Resour.">
        <title>Phylogenomic analyses of the genus Drosophila reveals genomic signals of climate adaptation.</title>
        <authorList>
            <person name="Li F."/>
            <person name="Rane R.V."/>
            <person name="Luria V."/>
            <person name="Xiong Z."/>
            <person name="Chen J."/>
            <person name="Li Z."/>
            <person name="Catullo R.A."/>
            <person name="Griffin P.C."/>
            <person name="Schiffer M."/>
            <person name="Pearce S."/>
            <person name="Lee S.F."/>
            <person name="McElroy K."/>
            <person name="Stocker A."/>
            <person name="Shirriffs J."/>
            <person name="Cockerell F."/>
            <person name="Coppin C."/>
            <person name="Sgro C.M."/>
            <person name="Karger A."/>
            <person name="Cain J.W."/>
            <person name="Weber J.A."/>
            <person name="Santpere G."/>
            <person name="Kirschner M.W."/>
            <person name="Hoffmann A.A."/>
            <person name="Oakeshott J.G."/>
            <person name="Zhang G."/>
        </authorList>
    </citation>
    <scope>NUCLEOTIDE SEQUENCE</scope>
    <source>
        <strain evidence="8">BGI-SZ-2011g</strain>
    </source>
</reference>
<sequence length="69" mass="7950">MITFKPFAYQHCLAKKICQLPAATGHCRGRFIRWYYDSKSKSCKDFVYGGCGGNRNNFKTELLCRETCS</sequence>
<dbReference type="PANTHER" id="PTHR10083">
    <property type="entry name" value="KUNITZ-TYPE PROTEASE INHIBITOR-RELATED"/>
    <property type="match status" value="1"/>
</dbReference>
<dbReference type="Gene3D" id="4.10.410.10">
    <property type="entry name" value="Pancreatic trypsin inhibitor Kunitz domain"/>
    <property type="match status" value="1"/>
</dbReference>
<evidence type="ECO:0000256" key="6">
    <source>
        <dbReference type="ARBA" id="ARBA00034146"/>
    </source>
</evidence>
<dbReference type="InterPro" id="IPR036880">
    <property type="entry name" value="Kunitz_BPTI_sf"/>
</dbReference>
<dbReference type="Proteomes" id="UP001200034">
    <property type="component" value="Unassembled WGS sequence"/>
</dbReference>
<dbReference type="SMART" id="SM00131">
    <property type="entry name" value="KU"/>
    <property type="match status" value="1"/>
</dbReference>
<keyword evidence="3" id="KW-1015">Disulfide bond</keyword>
<proteinExistence type="predicted"/>
<keyword evidence="1" id="KW-0646">Protease inhibitor</keyword>
<dbReference type="GO" id="GO:0004867">
    <property type="term" value="F:serine-type endopeptidase inhibitor activity"/>
    <property type="evidence" value="ECO:0007669"/>
    <property type="project" value="UniProtKB-KW"/>
</dbReference>
<dbReference type="InterPro" id="IPR002223">
    <property type="entry name" value="Kunitz_BPTI"/>
</dbReference>
<feature type="domain" description="BPTI/Kunitz inhibitor" evidence="7">
    <location>
        <begin position="18"/>
        <end position="68"/>
    </location>
</feature>
<keyword evidence="2" id="KW-0722">Serine protease inhibitor</keyword>
<evidence type="ECO:0000256" key="3">
    <source>
        <dbReference type="ARBA" id="ARBA00023157"/>
    </source>
</evidence>
<dbReference type="EMBL" id="JAJJHW010003409">
    <property type="protein sequence ID" value="KAH8360027.1"/>
    <property type="molecule type" value="Genomic_DNA"/>
</dbReference>
<dbReference type="FunFam" id="4.10.410.10:FF:000021">
    <property type="entry name" value="Serine protease inhibitor, putative"/>
    <property type="match status" value="1"/>
</dbReference>
<organism evidence="8 9">
    <name type="scientific">Drosophila rubida</name>
    <dbReference type="NCBI Taxonomy" id="30044"/>
    <lineage>
        <taxon>Eukaryota</taxon>
        <taxon>Metazoa</taxon>
        <taxon>Ecdysozoa</taxon>
        <taxon>Arthropoda</taxon>
        <taxon>Hexapoda</taxon>
        <taxon>Insecta</taxon>
        <taxon>Pterygota</taxon>
        <taxon>Neoptera</taxon>
        <taxon>Endopterygota</taxon>
        <taxon>Diptera</taxon>
        <taxon>Brachycera</taxon>
        <taxon>Muscomorpha</taxon>
        <taxon>Ephydroidea</taxon>
        <taxon>Drosophilidae</taxon>
        <taxon>Drosophila</taxon>
    </lineage>
</organism>
<evidence type="ECO:0000313" key="8">
    <source>
        <dbReference type="EMBL" id="KAH8360027.1"/>
    </source>
</evidence>
<comment type="function">
    <text evidence="5">Potent anticoagulant protein that inhibits the hydrolytic activities of all serine proteases tested (trypsin, thrombin, elastase, and chymotrypsin), with the highest efficacy on thrombin.</text>
</comment>
<dbReference type="PRINTS" id="PR00759">
    <property type="entry name" value="BASICPTASE"/>
</dbReference>
<dbReference type="Pfam" id="PF00014">
    <property type="entry name" value="Kunitz_BPTI"/>
    <property type="match status" value="1"/>
</dbReference>
<dbReference type="PROSITE" id="PS00280">
    <property type="entry name" value="BPTI_KUNITZ_1"/>
    <property type="match status" value="1"/>
</dbReference>
<dbReference type="AlphaFoldDB" id="A0AAD4PIG4"/>
<comment type="caution">
    <text evidence="8">The sequence shown here is derived from an EMBL/GenBank/DDBJ whole genome shotgun (WGS) entry which is preliminary data.</text>
</comment>
<dbReference type="CDD" id="cd00109">
    <property type="entry name" value="Kunitz-type"/>
    <property type="match status" value="1"/>
</dbReference>
<keyword evidence="6" id="KW-1203">Blood coagulation cascade inhibiting toxin</keyword>
<protein>
    <recommendedName>
        <fullName evidence="7">BPTI/Kunitz inhibitor domain-containing protein</fullName>
    </recommendedName>
</protein>
<dbReference type="SUPFAM" id="SSF57362">
    <property type="entry name" value="BPTI-like"/>
    <property type="match status" value="1"/>
</dbReference>
<evidence type="ECO:0000256" key="1">
    <source>
        <dbReference type="ARBA" id="ARBA00022690"/>
    </source>
</evidence>
<keyword evidence="9" id="KW-1185">Reference proteome</keyword>
<keyword evidence="4" id="KW-0800">Toxin</keyword>
<evidence type="ECO:0000313" key="9">
    <source>
        <dbReference type="Proteomes" id="UP001200034"/>
    </source>
</evidence>
<dbReference type="PANTHER" id="PTHR10083:SF328">
    <property type="entry name" value="TISSUE FACTOR PATHWAY INHIBITOR"/>
    <property type="match status" value="1"/>
</dbReference>
<gene>
    <name evidence="8" type="ORF">KR093_010229</name>
</gene>
<dbReference type="GO" id="GO:0005615">
    <property type="term" value="C:extracellular space"/>
    <property type="evidence" value="ECO:0007669"/>
    <property type="project" value="TreeGrafter"/>
</dbReference>
<accession>A0AAD4PIG4</accession>
<evidence type="ECO:0000259" key="7">
    <source>
        <dbReference type="PROSITE" id="PS50279"/>
    </source>
</evidence>
<dbReference type="PROSITE" id="PS50279">
    <property type="entry name" value="BPTI_KUNITZ_2"/>
    <property type="match status" value="1"/>
</dbReference>
<evidence type="ECO:0000256" key="4">
    <source>
        <dbReference type="ARBA" id="ARBA00023240"/>
    </source>
</evidence>
<dbReference type="InterPro" id="IPR050098">
    <property type="entry name" value="TFPI/VKTCI-like"/>
</dbReference>
<keyword evidence="4" id="KW-1199">Hemostasis impairing toxin</keyword>
<name>A0AAD4PIG4_9MUSC</name>